<dbReference type="EMBL" id="FRXN01000003">
    <property type="protein sequence ID" value="SHO63357.1"/>
    <property type="molecule type" value="Genomic_DNA"/>
</dbReference>
<evidence type="ECO:0000256" key="1">
    <source>
        <dbReference type="SAM" id="MobiDB-lite"/>
    </source>
</evidence>
<evidence type="ECO:0000313" key="3">
    <source>
        <dbReference type="Proteomes" id="UP000184609"/>
    </source>
</evidence>
<dbReference type="CDD" id="cd00146">
    <property type="entry name" value="PKD"/>
    <property type="match status" value="1"/>
</dbReference>
<dbReference type="AlphaFoldDB" id="A0A1M7ZEP8"/>
<sequence length="913" mass="99505">MSEKAQFPNWKIGIFVILISLSALVSKAGKSEVTKESMIPHVSTEFAEPKIVGPDALCVVFGQVVGTYSAGGDVGDVYDWTVTNPAGEVILTRSGGEQLETIQVVFSEIGTYTIALQVRRGTNFNYYQESKSVEVQKGPQLALLPDYLLCAGSATVLTALDPSSSDISEFTIEWKDIDGNLLGTGNEYLTYSAGYHLVELYRTGANGAQSCLITGSTFVGPPIDFEIELSSTTFCEGGTIEVGLDTPLTGDWFIQKGFTGARELAGQGFEIEFESEDLSGPGLYIVTFQTTSEEYPDCISERFVGFELLESPQATISITEQPDDCVLTNGAFDITLSTDVDALYIPELNYTQGSLSSGQSISFPDLEPKVYSVVIEKAGCQTTTLVQLDSKNPPTSSNPPSQTPPTITTTDETCSPNGVVSGNVNVQFGIPISNGTYRILEKGRGLTDSGEIPANGEFQVELKDGSYLLEINIDGCTYPIEEIEIGDAPQVNFTVPAELNICETFVLEPDTDQDISFTLTYPDGTEESLNSGQAFTLTEEGEYTIFGEGNGNNANLCPKIIEFSATFSKSISFSPYLAIDKCFDPIRFKIELQGISIEEASIRWFNDQGDIVGRAPEFYPAGVGLYSLLVQPLASGYCPVDPVEFEVVAPITSVPMNMAATKICPLPSFGVVTLTTDEEEVANTEWIYYDSLNNRQELPEFLGQFEIEVTNPGTYEAVAYNQMGCEIGRNLIAVEASTLLTPPQLDDTYAICSKKNTMEGINPGDYESYEWYFENELVSTSSTYKPTLVGEYSLTVTTIDGCVFTDSFTTYDACDFQVVYPNAMVIGDSNRNFGVIVSEGVTEASLYILNRQGALIYQEDTQEIAYETPILQWDGMMLNGKKVPLGTYVVVLLLRNPTYGFEEKLTGSLLVIE</sequence>
<dbReference type="STRING" id="1073327.SAMN04488108_2698"/>
<keyword evidence="3" id="KW-1185">Reference proteome</keyword>
<gene>
    <name evidence="2" type="ORF">SAMN04488108_2698</name>
</gene>
<feature type="compositionally biased region" description="Low complexity" evidence="1">
    <location>
        <begin position="393"/>
        <end position="412"/>
    </location>
</feature>
<protein>
    <recommendedName>
        <fullName evidence="4">C-terminal domain of CHU protein family protein</fullName>
    </recommendedName>
</protein>
<proteinExistence type="predicted"/>
<evidence type="ECO:0000313" key="2">
    <source>
        <dbReference type="EMBL" id="SHO63357.1"/>
    </source>
</evidence>
<feature type="region of interest" description="Disordered" evidence="1">
    <location>
        <begin position="387"/>
        <end position="412"/>
    </location>
</feature>
<dbReference type="Proteomes" id="UP000184609">
    <property type="component" value="Unassembled WGS sequence"/>
</dbReference>
<evidence type="ECO:0008006" key="4">
    <source>
        <dbReference type="Google" id="ProtNLM"/>
    </source>
</evidence>
<reference evidence="3" key="1">
    <citation type="submission" date="2016-12" db="EMBL/GenBank/DDBJ databases">
        <authorList>
            <person name="Varghese N."/>
            <person name="Submissions S."/>
        </authorList>
    </citation>
    <scope>NUCLEOTIDE SEQUENCE [LARGE SCALE GENOMIC DNA]</scope>
    <source>
        <strain evidence="3">DSM 25035</strain>
    </source>
</reference>
<organism evidence="2 3">
    <name type="scientific">Algoriphagus zhangzhouensis</name>
    <dbReference type="NCBI Taxonomy" id="1073327"/>
    <lineage>
        <taxon>Bacteria</taxon>
        <taxon>Pseudomonadati</taxon>
        <taxon>Bacteroidota</taxon>
        <taxon>Cytophagia</taxon>
        <taxon>Cytophagales</taxon>
        <taxon>Cyclobacteriaceae</taxon>
        <taxon>Algoriphagus</taxon>
    </lineage>
</organism>
<accession>A0A1M7ZEP8</accession>
<dbReference type="RefSeq" id="WP_073572311.1">
    <property type="nucleotide sequence ID" value="NZ_FRXN01000003.1"/>
</dbReference>
<dbReference type="OrthoDB" id="9765926at2"/>
<name>A0A1M7ZEP8_9BACT</name>